<evidence type="ECO:0000256" key="11">
    <source>
        <dbReference type="ARBA" id="ARBA00053423"/>
    </source>
</evidence>
<protein>
    <recommendedName>
        <fullName evidence="13 14">Chaperone protein DnaJ</fullName>
    </recommendedName>
</protein>
<keyword evidence="10 14" id="KW-0143">Chaperone</keyword>
<evidence type="ECO:0000256" key="9">
    <source>
        <dbReference type="ARBA" id="ARBA00023016"/>
    </source>
</evidence>
<evidence type="ECO:0000256" key="13">
    <source>
        <dbReference type="ARBA" id="ARBA00067609"/>
    </source>
</evidence>
<dbReference type="InterPro" id="IPR001305">
    <property type="entry name" value="HSP_DnaJ_Cys-rich_dom"/>
</dbReference>
<comment type="similarity">
    <text evidence="12 14">Belongs to the DnaJ family.</text>
</comment>
<feature type="zinc finger region" description="CR-type" evidence="15">
    <location>
        <begin position="132"/>
        <end position="210"/>
    </location>
</feature>
<dbReference type="NCBIfam" id="TIGR02349">
    <property type="entry name" value="DnaJ_bact"/>
    <property type="match status" value="1"/>
</dbReference>
<dbReference type="HAMAP" id="MF_01152">
    <property type="entry name" value="DnaJ"/>
    <property type="match status" value="1"/>
</dbReference>
<evidence type="ECO:0000256" key="3">
    <source>
        <dbReference type="ARBA" id="ARBA00022490"/>
    </source>
</evidence>
<feature type="binding site" evidence="14">
    <location>
        <position position="165"/>
    </location>
    <ligand>
        <name>Zn(2+)</name>
        <dbReference type="ChEBI" id="CHEBI:29105"/>
        <label>2</label>
    </ligand>
</feature>
<dbReference type="PROSITE" id="PS00636">
    <property type="entry name" value="DNAJ_1"/>
    <property type="match status" value="1"/>
</dbReference>
<dbReference type="AlphaFoldDB" id="A0A2N5XZX1"/>
<feature type="domain" description="J" evidence="17">
    <location>
        <begin position="5"/>
        <end position="70"/>
    </location>
</feature>
<comment type="cofactor">
    <cofactor evidence="14">
        <name>Zn(2+)</name>
        <dbReference type="ChEBI" id="CHEBI:29105"/>
    </cofactor>
    <text evidence="14">Binds 2 Zn(2+) ions per monomer.</text>
</comment>
<dbReference type="SMART" id="SM00271">
    <property type="entry name" value="DnaJ"/>
    <property type="match status" value="1"/>
</dbReference>
<dbReference type="PANTHER" id="PTHR43096">
    <property type="entry name" value="DNAJ HOMOLOG 1, MITOCHONDRIAL-RELATED"/>
    <property type="match status" value="1"/>
</dbReference>
<organism evidence="19 20">
    <name type="scientific">Kineobactrum sediminis</name>
    <dbReference type="NCBI Taxonomy" id="1905677"/>
    <lineage>
        <taxon>Bacteria</taxon>
        <taxon>Pseudomonadati</taxon>
        <taxon>Pseudomonadota</taxon>
        <taxon>Gammaproteobacteria</taxon>
        <taxon>Cellvibrionales</taxon>
        <taxon>Halieaceae</taxon>
        <taxon>Kineobactrum</taxon>
    </lineage>
</organism>
<dbReference type="PRINTS" id="PR00625">
    <property type="entry name" value="JDOMAIN"/>
</dbReference>
<evidence type="ECO:0000256" key="2">
    <source>
        <dbReference type="ARBA" id="ARBA00011738"/>
    </source>
</evidence>
<feature type="repeat" description="CXXCXGXG motif" evidence="14">
    <location>
        <begin position="162"/>
        <end position="169"/>
    </location>
</feature>
<dbReference type="Proteomes" id="UP000234845">
    <property type="component" value="Unassembled WGS sequence"/>
</dbReference>
<evidence type="ECO:0000256" key="7">
    <source>
        <dbReference type="ARBA" id="ARBA00022771"/>
    </source>
</evidence>
<name>A0A2N5XZX1_9GAMM</name>
<feature type="repeat" description="CXXCXGXG motif" evidence="14">
    <location>
        <begin position="145"/>
        <end position="152"/>
    </location>
</feature>
<dbReference type="NCBIfam" id="NF008035">
    <property type="entry name" value="PRK10767.1"/>
    <property type="match status" value="1"/>
</dbReference>
<keyword evidence="6 14" id="KW-0677">Repeat</keyword>
<dbReference type="InterPro" id="IPR002939">
    <property type="entry name" value="DnaJ_C"/>
</dbReference>
<dbReference type="FunFam" id="2.10.230.10:FF:000002">
    <property type="entry name" value="Molecular chaperone DnaJ"/>
    <property type="match status" value="1"/>
</dbReference>
<dbReference type="GO" id="GO:0008270">
    <property type="term" value="F:zinc ion binding"/>
    <property type="evidence" value="ECO:0007669"/>
    <property type="project" value="UniProtKB-UniRule"/>
</dbReference>
<dbReference type="OrthoDB" id="9779889at2"/>
<dbReference type="Pfam" id="PF00226">
    <property type="entry name" value="DnaJ"/>
    <property type="match status" value="1"/>
</dbReference>
<comment type="subunit">
    <text evidence="2 14">Homodimer.</text>
</comment>
<comment type="caution">
    <text evidence="19">The sequence shown here is derived from an EMBL/GenBank/DDBJ whole genome shotgun (WGS) entry which is preliminary data.</text>
</comment>
<gene>
    <name evidence="14 19" type="primary">dnaJ</name>
    <name evidence="19" type="ORF">CWI75_14650</name>
</gene>
<dbReference type="GO" id="GO:0009408">
    <property type="term" value="P:response to heat"/>
    <property type="evidence" value="ECO:0007669"/>
    <property type="project" value="InterPro"/>
</dbReference>
<dbReference type="CDD" id="cd10719">
    <property type="entry name" value="DnaJ_zf"/>
    <property type="match status" value="1"/>
</dbReference>
<dbReference type="PROSITE" id="PS50076">
    <property type="entry name" value="DNAJ_2"/>
    <property type="match status" value="1"/>
</dbReference>
<comment type="subcellular location">
    <subcellularLocation>
        <location evidence="1 14">Cytoplasm</location>
    </subcellularLocation>
</comment>
<dbReference type="InterPro" id="IPR036410">
    <property type="entry name" value="HSP_DnaJ_Cys-rich_dom_sf"/>
</dbReference>
<comment type="function">
    <text evidence="11 14">Participates actively in the response to hyperosmotic and heat shock by preventing the aggregation of stress-denatured proteins and by disaggregating proteins, also in an autonomous, DnaK-independent fashion. Unfolded proteins bind initially to DnaJ; upon interaction with the DnaJ-bound protein, DnaK hydrolyzes its bound ATP, resulting in the formation of a stable complex. GrpE releases ADP from DnaK; ATP binding to DnaK triggers the release of the substrate protein, thus completing the reaction cycle. Several rounds of ATP-dependent interactions between DnaJ, DnaK and GrpE are required for fully efficient folding. Also involved, together with DnaK and GrpE, in the DNA replication of plasmids through activation of initiation proteins.</text>
</comment>
<dbReference type="SUPFAM" id="SSF57938">
    <property type="entry name" value="DnaJ/Hsp40 cysteine-rich domain"/>
    <property type="match status" value="1"/>
</dbReference>
<keyword evidence="9 14" id="KW-0346">Stress response</keyword>
<dbReference type="EMBL" id="PKLZ01000011">
    <property type="protein sequence ID" value="PLW81698.1"/>
    <property type="molecule type" value="Genomic_DNA"/>
</dbReference>
<dbReference type="GO" id="GO:0042026">
    <property type="term" value="P:protein refolding"/>
    <property type="evidence" value="ECO:0007669"/>
    <property type="project" value="TreeGrafter"/>
</dbReference>
<evidence type="ECO:0000256" key="6">
    <source>
        <dbReference type="ARBA" id="ARBA00022737"/>
    </source>
</evidence>
<keyword evidence="8 14" id="KW-0862">Zinc</keyword>
<feature type="binding site" evidence="14">
    <location>
        <position position="198"/>
    </location>
    <ligand>
        <name>Zn(2+)</name>
        <dbReference type="ChEBI" id="CHEBI:29105"/>
        <label>1</label>
    </ligand>
</feature>
<dbReference type="GO" id="GO:0031072">
    <property type="term" value="F:heat shock protein binding"/>
    <property type="evidence" value="ECO:0007669"/>
    <property type="project" value="InterPro"/>
</dbReference>
<dbReference type="CDD" id="cd10747">
    <property type="entry name" value="DnaJ_C"/>
    <property type="match status" value="1"/>
</dbReference>
<dbReference type="CDD" id="cd06257">
    <property type="entry name" value="DnaJ"/>
    <property type="match status" value="1"/>
</dbReference>
<dbReference type="RefSeq" id="WP_101522262.1">
    <property type="nucleotide sequence ID" value="NZ_PKLZ01000011.1"/>
</dbReference>
<dbReference type="GO" id="GO:0051082">
    <property type="term" value="F:unfolded protein binding"/>
    <property type="evidence" value="ECO:0007669"/>
    <property type="project" value="UniProtKB-UniRule"/>
</dbReference>
<feature type="binding site" evidence="14">
    <location>
        <position position="148"/>
    </location>
    <ligand>
        <name>Zn(2+)</name>
        <dbReference type="ChEBI" id="CHEBI:29105"/>
        <label>1</label>
    </ligand>
</feature>
<evidence type="ECO:0000256" key="8">
    <source>
        <dbReference type="ARBA" id="ARBA00022833"/>
    </source>
</evidence>
<dbReference type="InterPro" id="IPR008971">
    <property type="entry name" value="HSP40/DnaJ_pept-bd"/>
</dbReference>
<keyword evidence="4 14" id="KW-0235">DNA replication</keyword>
<keyword evidence="3 14" id="KW-0963">Cytoplasm</keyword>
<dbReference type="Gene3D" id="2.10.230.10">
    <property type="entry name" value="Heat shock protein DnaJ, cysteine-rich domain"/>
    <property type="match status" value="1"/>
</dbReference>
<dbReference type="GO" id="GO:0005524">
    <property type="term" value="F:ATP binding"/>
    <property type="evidence" value="ECO:0007669"/>
    <property type="project" value="InterPro"/>
</dbReference>
<reference evidence="20" key="1">
    <citation type="submission" date="2017-11" db="EMBL/GenBank/DDBJ databases">
        <title>The draft genome sequence of Chromatocurvus sp. F02.</title>
        <authorList>
            <person name="Du Z.-J."/>
            <person name="Chang Y.-Q."/>
        </authorList>
    </citation>
    <scope>NUCLEOTIDE SEQUENCE [LARGE SCALE GENOMIC DNA]</scope>
    <source>
        <strain evidence="20">F02</strain>
    </source>
</reference>
<proteinExistence type="inferred from homology"/>
<feature type="binding site" evidence="14">
    <location>
        <position position="162"/>
    </location>
    <ligand>
        <name>Zn(2+)</name>
        <dbReference type="ChEBI" id="CHEBI:29105"/>
        <label>2</label>
    </ligand>
</feature>
<dbReference type="GO" id="GO:0006260">
    <property type="term" value="P:DNA replication"/>
    <property type="evidence" value="ECO:0007669"/>
    <property type="project" value="UniProtKB-KW"/>
</dbReference>
<dbReference type="SUPFAM" id="SSF49493">
    <property type="entry name" value="HSP40/DnaJ peptide-binding domain"/>
    <property type="match status" value="2"/>
</dbReference>
<dbReference type="Pfam" id="PF00684">
    <property type="entry name" value="DnaJ_CXXCXGXG"/>
    <property type="match status" value="1"/>
</dbReference>
<evidence type="ECO:0000259" key="18">
    <source>
        <dbReference type="PROSITE" id="PS51188"/>
    </source>
</evidence>
<dbReference type="InterPro" id="IPR012724">
    <property type="entry name" value="DnaJ"/>
</dbReference>
<evidence type="ECO:0000256" key="14">
    <source>
        <dbReference type="HAMAP-Rule" id="MF_01152"/>
    </source>
</evidence>
<feature type="binding site" evidence="14">
    <location>
        <position position="184"/>
    </location>
    <ligand>
        <name>Zn(2+)</name>
        <dbReference type="ChEBI" id="CHEBI:29105"/>
        <label>2</label>
    </ligand>
</feature>
<dbReference type="FunFam" id="2.60.260.20:FF:000004">
    <property type="entry name" value="Molecular chaperone DnaJ"/>
    <property type="match status" value="1"/>
</dbReference>
<evidence type="ECO:0000256" key="1">
    <source>
        <dbReference type="ARBA" id="ARBA00004496"/>
    </source>
</evidence>
<sequence>MSKRDYYEVLGVDNAADEKDIKKAYRRVAMKYHPDRNPDDPDSDDKFKEATEAYDVLMDSEKRAAYDRFGHAGVDQNMGGGAGFGGGSFSDIFGDVFGDIFGGGGGRGRGGPQRGSDLRYTLDISLEDAVKGATVEIKIPTLVSCEECDGSGARKGSSPVTCSTCAGMGQVRMQQGFFQVQQACPTCRGRGKTISDPCKKCHGQGRVEKSKTLSVKVPPGVDTGDRIRLSGEGEAGPDGGPPGDLFVQMSVRQHPIFERDGKDLYCEVPITFVDAAIGGELEVPTLDGRVKLKIPPETQTGKLFRLRGKGVKPVRGGAVGDLLCRAVVETPVHLSKKQKELLREFQESLGQGGHAQSPRQNSWFEGVKNFFDDMKI</sequence>
<feature type="binding site" evidence="14">
    <location>
        <position position="145"/>
    </location>
    <ligand>
        <name>Zn(2+)</name>
        <dbReference type="ChEBI" id="CHEBI:29105"/>
        <label>1</label>
    </ligand>
</feature>
<dbReference type="InterPro" id="IPR018253">
    <property type="entry name" value="DnaJ_domain_CS"/>
</dbReference>
<evidence type="ECO:0000259" key="17">
    <source>
        <dbReference type="PROSITE" id="PS50076"/>
    </source>
</evidence>
<evidence type="ECO:0000256" key="10">
    <source>
        <dbReference type="ARBA" id="ARBA00023186"/>
    </source>
</evidence>
<keyword evidence="7 14" id="KW-0863">Zinc-finger</keyword>
<feature type="repeat" description="CXXCXGXG motif" evidence="14">
    <location>
        <begin position="184"/>
        <end position="191"/>
    </location>
</feature>
<feature type="binding site" evidence="14">
    <location>
        <position position="201"/>
    </location>
    <ligand>
        <name>Zn(2+)</name>
        <dbReference type="ChEBI" id="CHEBI:29105"/>
        <label>1</label>
    </ligand>
</feature>
<evidence type="ECO:0000256" key="12">
    <source>
        <dbReference type="ARBA" id="ARBA00061004"/>
    </source>
</evidence>
<dbReference type="Gene3D" id="2.60.260.20">
    <property type="entry name" value="Urease metallochaperone UreE, N-terminal domain"/>
    <property type="match status" value="2"/>
</dbReference>
<evidence type="ECO:0000256" key="5">
    <source>
        <dbReference type="ARBA" id="ARBA00022723"/>
    </source>
</evidence>
<accession>A0A2N5XZX1</accession>
<feature type="domain" description="CR-type" evidence="18">
    <location>
        <begin position="132"/>
        <end position="210"/>
    </location>
</feature>
<dbReference type="PANTHER" id="PTHR43096:SF48">
    <property type="entry name" value="CHAPERONE PROTEIN DNAJ"/>
    <property type="match status" value="1"/>
</dbReference>
<dbReference type="SUPFAM" id="SSF46565">
    <property type="entry name" value="Chaperone J-domain"/>
    <property type="match status" value="1"/>
</dbReference>
<dbReference type="PROSITE" id="PS51188">
    <property type="entry name" value="ZF_CR"/>
    <property type="match status" value="1"/>
</dbReference>
<evidence type="ECO:0000256" key="4">
    <source>
        <dbReference type="ARBA" id="ARBA00022705"/>
    </source>
</evidence>
<evidence type="ECO:0000256" key="15">
    <source>
        <dbReference type="PROSITE-ProRule" id="PRU00546"/>
    </source>
</evidence>
<keyword evidence="20" id="KW-1185">Reference proteome</keyword>
<feature type="binding site" evidence="14">
    <location>
        <position position="187"/>
    </location>
    <ligand>
        <name>Zn(2+)</name>
        <dbReference type="ChEBI" id="CHEBI:29105"/>
        <label>2</label>
    </ligand>
</feature>
<dbReference type="InterPro" id="IPR001623">
    <property type="entry name" value="DnaJ_domain"/>
</dbReference>
<feature type="repeat" description="CXXCXGXG motif" evidence="14">
    <location>
        <begin position="198"/>
        <end position="205"/>
    </location>
</feature>
<feature type="region of interest" description="Disordered" evidence="16">
    <location>
        <begin position="215"/>
        <end position="240"/>
    </location>
</feature>
<keyword evidence="5 14" id="KW-0479">Metal-binding</keyword>
<dbReference type="Pfam" id="PF01556">
    <property type="entry name" value="DnaJ_C"/>
    <property type="match status" value="1"/>
</dbReference>
<dbReference type="InterPro" id="IPR036869">
    <property type="entry name" value="J_dom_sf"/>
</dbReference>
<evidence type="ECO:0000256" key="16">
    <source>
        <dbReference type="SAM" id="MobiDB-lite"/>
    </source>
</evidence>
<comment type="domain">
    <text evidence="14">The J domain is necessary and sufficient to stimulate DnaK ATPase activity. Zinc center 1 plays an important role in the autonomous, DnaK-independent chaperone activity of DnaJ. Zinc center 2 is essential for interaction with DnaK and for DnaJ activity.</text>
</comment>
<evidence type="ECO:0000313" key="19">
    <source>
        <dbReference type="EMBL" id="PLW81698.1"/>
    </source>
</evidence>
<dbReference type="GO" id="GO:0005737">
    <property type="term" value="C:cytoplasm"/>
    <property type="evidence" value="ECO:0007669"/>
    <property type="project" value="UniProtKB-SubCell"/>
</dbReference>
<dbReference type="FunFam" id="1.10.287.110:FF:000034">
    <property type="entry name" value="Chaperone protein DnaJ"/>
    <property type="match status" value="1"/>
</dbReference>
<evidence type="ECO:0000313" key="20">
    <source>
        <dbReference type="Proteomes" id="UP000234845"/>
    </source>
</evidence>
<dbReference type="Gene3D" id="1.10.287.110">
    <property type="entry name" value="DnaJ domain"/>
    <property type="match status" value="1"/>
</dbReference>